<dbReference type="PANTHER" id="PTHR24264:SF65">
    <property type="entry name" value="SRCR DOMAIN-CONTAINING PROTEIN"/>
    <property type="match status" value="1"/>
</dbReference>
<dbReference type="Pfam" id="PF00089">
    <property type="entry name" value="Trypsin"/>
    <property type="match status" value="1"/>
</dbReference>
<dbReference type="Gene3D" id="2.40.10.10">
    <property type="entry name" value="Trypsin-like serine proteases"/>
    <property type="match status" value="1"/>
</dbReference>
<keyword evidence="5" id="KW-0720">Serine protease</keyword>
<evidence type="ECO:0000256" key="4">
    <source>
        <dbReference type="ARBA" id="ARBA00022801"/>
    </source>
</evidence>
<dbReference type="AlphaFoldDB" id="A0A4D9DJQ1"/>
<evidence type="ECO:0000256" key="7">
    <source>
        <dbReference type="ARBA" id="ARBA00024195"/>
    </source>
</evidence>
<dbReference type="PROSITE" id="PS50240">
    <property type="entry name" value="TRYPSIN_DOM"/>
    <property type="match status" value="1"/>
</dbReference>
<dbReference type="GO" id="GO:0006508">
    <property type="term" value="P:proteolysis"/>
    <property type="evidence" value="ECO:0007669"/>
    <property type="project" value="UniProtKB-KW"/>
</dbReference>
<dbReference type="InterPro" id="IPR033116">
    <property type="entry name" value="TRYPSIN_SER"/>
</dbReference>
<keyword evidence="3" id="KW-0645">Protease</keyword>
<keyword evidence="2" id="KW-0964">Secreted</keyword>
<keyword evidence="4" id="KW-0378">Hydrolase</keyword>
<evidence type="ECO:0000256" key="2">
    <source>
        <dbReference type="ARBA" id="ARBA00022525"/>
    </source>
</evidence>
<evidence type="ECO:0000256" key="5">
    <source>
        <dbReference type="ARBA" id="ARBA00022825"/>
    </source>
</evidence>
<dbReference type="InterPro" id="IPR001254">
    <property type="entry name" value="Trypsin_dom"/>
</dbReference>
<evidence type="ECO:0000259" key="9">
    <source>
        <dbReference type="PROSITE" id="PS50240"/>
    </source>
</evidence>
<dbReference type="PANTHER" id="PTHR24264">
    <property type="entry name" value="TRYPSIN-RELATED"/>
    <property type="match status" value="1"/>
</dbReference>
<keyword evidence="11" id="KW-1185">Reference proteome</keyword>
<evidence type="ECO:0000256" key="6">
    <source>
        <dbReference type="ARBA" id="ARBA00023157"/>
    </source>
</evidence>
<evidence type="ECO:0000256" key="8">
    <source>
        <dbReference type="SAM" id="MobiDB-lite"/>
    </source>
</evidence>
<comment type="subcellular location">
    <subcellularLocation>
        <location evidence="1">Secreted</location>
    </subcellularLocation>
</comment>
<feature type="domain" description="Peptidase S1" evidence="9">
    <location>
        <begin position="1"/>
        <end position="137"/>
    </location>
</feature>
<reference evidence="10 11" key="2">
    <citation type="submission" date="2019-04" db="EMBL/GenBank/DDBJ databases">
        <title>The genome sequence of big-headed turtle.</title>
        <authorList>
            <person name="Gong S."/>
        </authorList>
    </citation>
    <scope>NUCLEOTIDE SEQUENCE [LARGE SCALE GENOMIC DNA]</scope>
    <source>
        <strain evidence="10">DO16091913</strain>
        <tissue evidence="10">Muscle</tissue>
    </source>
</reference>
<accession>A0A4D9DJQ1</accession>
<evidence type="ECO:0000256" key="3">
    <source>
        <dbReference type="ARBA" id="ARBA00022670"/>
    </source>
</evidence>
<dbReference type="PROSITE" id="PS00135">
    <property type="entry name" value="TRYPSIN_SER"/>
    <property type="match status" value="1"/>
</dbReference>
<evidence type="ECO:0000256" key="1">
    <source>
        <dbReference type="ARBA" id="ARBA00004613"/>
    </source>
</evidence>
<organism evidence="10 11">
    <name type="scientific">Platysternon megacephalum</name>
    <name type="common">big-headed turtle</name>
    <dbReference type="NCBI Taxonomy" id="55544"/>
    <lineage>
        <taxon>Eukaryota</taxon>
        <taxon>Metazoa</taxon>
        <taxon>Chordata</taxon>
        <taxon>Craniata</taxon>
        <taxon>Vertebrata</taxon>
        <taxon>Euteleostomi</taxon>
        <taxon>Archelosauria</taxon>
        <taxon>Testudinata</taxon>
        <taxon>Testudines</taxon>
        <taxon>Cryptodira</taxon>
        <taxon>Durocryptodira</taxon>
        <taxon>Testudinoidea</taxon>
        <taxon>Platysternidae</taxon>
        <taxon>Platysternon</taxon>
    </lineage>
</organism>
<dbReference type="FunFam" id="2.40.10.10:FF:000002">
    <property type="entry name" value="Transmembrane protease serine"/>
    <property type="match status" value="1"/>
</dbReference>
<reference evidence="10 11" key="1">
    <citation type="submission" date="2019-04" db="EMBL/GenBank/DDBJ databases">
        <title>Draft genome of the big-headed turtle Platysternon megacephalum.</title>
        <authorList>
            <person name="Gong S."/>
        </authorList>
    </citation>
    <scope>NUCLEOTIDE SEQUENCE [LARGE SCALE GENOMIC DNA]</scope>
    <source>
        <strain evidence="10">DO16091913</strain>
        <tissue evidence="10">Muscle</tissue>
    </source>
</reference>
<evidence type="ECO:0000313" key="10">
    <source>
        <dbReference type="EMBL" id="TFJ95183.1"/>
    </source>
</evidence>
<name>A0A4D9DJQ1_9SAUR</name>
<dbReference type="InterPro" id="IPR043504">
    <property type="entry name" value="Peptidase_S1_PA_chymotrypsin"/>
</dbReference>
<proteinExistence type="inferred from homology"/>
<dbReference type="InterPro" id="IPR009003">
    <property type="entry name" value="Peptidase_S1_PA"/>
</dbReference>
<comment type="caution">
    <text evidence="10">The sequence shown here is derived from an EMBL/GenBank/DDBJ whole genome shotgun (WGS) entry which is preliminary data.</text>
</comment>
<feature type="region of interest" description="Disordered" evidence="8">
    <location>
        <begin position="143"/>
        <end position="164"/>
    </location>
</feature>
<comment type="similarity">
    <text evidence="7">Belongs to the peptidase S1 family. CLIP subfamily.</text>
</comment>
<dbReference type="STRING" id="55544.A0A4D9DJQ1"/>
<evidence type="ECO:0000313" key="11">
    <source>
        <dbReference type="Proteomes" id="UP000297703"/>
    </source>
</evidence>
<sequence>MESDWAVLKLPRATTVTPVALPASSSFDTAPLMRTLGWGRTGETAQSSPILRYVDVPSVRPGTMDCVFGEVELCAGFPEGTKDSCQGDSGGPLVAPTTASWVQVGIVSWGEGCARPGFPGHYAKVSAFIVPLAQAIAQLGGQPVTTVDGSAPSRRGAPGSAPST</sequence>
<dbReference type="Proteomes" id="UP000297703">
    <property type="component" value="Unassembled WGS sequence"/>
</dbReference>
<dbReference type="CDD" id="cd00190">
    <property type="entry name" value="Tryp_SPc"/>
    <property type="match status" value="1"/>
</dbReference>
<dbReference type="InterPro" id="IPR050127">
    <property type="entry name" value="Serine_Proteases_S1"/>
</dbReference>
<dbReference type="GO" id="GO:0004252">
    <property type="term" value="F:serine-type endopeptidase activity"/>
    <property type="evidence" value="ECO:0007669"/>
    <property type="project" value="InterPro"/>
</dbReference>
<gene>
    <name evidence="10" type="ORF">DR999_PMT23360</name>
</gene>
<dbReference type="GO" id="GO:0005615">
    <property type="term" value="C:extracellular space"/>
    <property type="evidence" value="ECO:0007669"/>
    <property type="project" value="TreeGrafter"/>
</dbReference>
<dbReference type="SMART" id="SM00020">
    <property type="entry name" value="Tryp_SPc"/>
    <property type="match status" value="1"/>
</dbReference>
<dbReference type="OrthoDB" id="10059102at2759"/>
<keyword evidence="6" id="KW-1015">Disulfide bond</keyword>
<protein>
    <submittedName>
        <fullName evidence="10">Isovaleryl-CoA dehydrogenase</fullName>
    </submittedName>
</protein>
<dbReference type="SUPFAM" id="SSF50494">
    <property type="entry name" value="Trypsin-like serine proteases"/>
    <property type="match status" value="1"/>
</dbReference>
<dbReference type="EMBL" id="QXTE01012400">
    <property type="protein sequence ID" value="TFJ95183.1"/>
    <property type="molecule type" value="Genomic_DNA"/>
</dbReference>